<keyword evidence="2" id="KW-0820">tRNA-binding</keyword>
<evidence type="ECO:0000256" key="2">
    <source>
        <dbReference type="ARBA" id="ARBA00022555"/>
    </source>
</evidence>
<keyword evidence="3 7" id="KW-0378">Hydrolase</keyword>
<dbReference type="NCBIfam" id="TIGR00447">
    <property type="entry name" value="pth"/>
    <property type="match status" value="1"/>
</dbReference>
<evidence type="ECO:0000256" key="3">
    <source>
        <dbReference type="ARBA" id="ARBA00022801"/>
    </source>
</evidence>
<gene>
    <name evidence="7" type="ORF">MNBD_ALPHA11-199</name>
</gene>
<accession>A0A3B0TZN7</accession>
<feature type="compositionally biased region" description="Basic and acidic residues" evidence="6">
    <location>
        <begin position="190"/>
        <end position="199"/>
    </location>
</feature>
<feature type="compositionally biased region" description="Low complexity" evidence="6">
    <location>
        <begin position="207"/>
        <end position="233"/>
    </location>
</feature>
<dbReference type="InterPro" id="IPR018171">
    <property type="entry name" value="Pept_tRNA_hydro_CS"/>
</dbReference>
<organism evidence="7">
    <name type="scientific">hydrothermal vent metagenome</name>
    <dbReference type="NCBI Taxonomy" id="652676"/>
    <lineage>
        <taxon>unclassified sequences</taxon>
        <taxon>metagenomes</taxon>
        <taxon>ecological metagenomes</taxon>
    </lineage>
</organism>
<dbReference type="InterPro" id="IPR036416">
    <property type="entry name" value="Pept_tRNA_hydro_sf"/>
</dbReference>
<sequence length="251" mass="27390">MHLIVGLGNPGEQYAAHRHNVGAMAIDAIATEYNFPPFRSKFKGLFSDGKIGSQRVMLLKPQTFMNNSGEAVYAALKFYKIQPEDVTVIYDELDLNPGKIRVKSGGGNNGHNGLRSIDPQIGVDYQRVRVGIGHPGQKQLVNSHVLSNFHKVDHLWLDPVLAAIAKNAHLLVKKEQPAFMNKLALAVQKADDDVSEGKVPRKKKAGAKTNTKTDPASTGKSSTTEKNSNNNQTAEPSSQLAGLLKKLFNKE</sequence>
<comment type="similarity">
    <text evidence="5">Belongs to the PTH family.</text>
</comment>
<dbReference type="EC" id="3.1.1.29" evidence="1"/>
<feature type="region of interest" description="Disordered" evidence="6">
    <location>
        <begin position="190"/>
        <end position="251"/>
    </location>
</feature>
<dbReference type="PANTHER" id="PTHR17224">
    <property type="entry name" value="PEPTIDYL-TRNA HYDROLASE"/>
    <property type="match status" value="1"/>
</dbReference>
<name>A0A3B0TZN7_9ZZZZ</name>
<evidence type="ECO:0000256" key="4">
    <source>
        <dbReference type="ARBA" id="ARBA00022884"/>
    </source>
</evidence>
<dbReference type="GO" id="GO:0004045">
    <property type="term" value="F:peptidyl-tRNA hydrolase activity"/>
    <property type="evidence" value="ECO:0007669"/>
    <property type="project" value="UniProtKB-EC"/>
</dbReference>
<dbReference type="HAMAP" id="MF_00083">
    <property type="entry name" value="Pept_tRNA_hydro_bact"/>
    <property type="match status" value="1"/>
</dbReference>
<dbReference type="PANTHER" id="PTHR17224:SF1">
    <property type="entry name" value="PEPTIDYL-TRNA HYDROLASE"/>
    <property type="match status" value="1"/>
</dbReference>
<dbReference type="Pfam" id="PF01195">
    <property type="entry name" value="Pept_tRNA_hydro"/>
    <property type="match status" value="1"/>
</dbReference>
<reference evidence="7" key="1">
    <citation type="submission" date="2018-06" db="EMBL/GenBank/DDBJ databases">
        <authorList>
            <person name="Zhirakovskaya E."/>
        </authorList>
    </citation>
    <scope>NUCLEOTIDE SEQUENCE</scope>
</reference>
<evidence type="ECO:0000256" key="5">
    <source>
        <dbReference type="ARBA" id="ARBA00038063"/>
    </source>
</evidence>
<dbReference type="InterPro" id="IPR001328">
    <property type="entry name" value="Pept_tRNA_hydro"/>
</dbReference>
<dbReference type="Gene3D" id="3.40.50.1470">
    <property type="entry name" value="Peptidyl-tRNA hydrolase"/>
    <property type="match status" value="1"/>
</dbReference>
<dbReference type="SUPFAM" id="SSF53178">
    <property type="entry name" value="Peptidyl-tRNA hydrolase-like"/>
    <property type="match status" value="1"/>
</dbReference>
<evidence type="ECO:0000256" key="6">
    <source>
        <dbReference type="SAM" id="MobiDB-lite"/>
    </source>
</evidence>
<dbReference type="FunFam" id="3.40.50.1470:FF:000001">
    <property type="entry name" value="Peptidyl-tRNA hydrolase"/>
    <property type="match status" value="1"/>
</dbReference>
<proteinExistence type="inferred from homology"/>
<dbReference type="CDD" id="cd00462">
    <property type="entry name" value="PTH"/>
    <property type="match status" value="1"/>
</dbReference>
<keyword evidence="4" id="KW-0694">RNA-binding</keyword>
<evidence type="ECO:0000256" key="1">
    <source>
        <dbReference type="ARBA" id="ARBA00013260"/>
    </source>
</evidence>
<evidence type="ECO:0000313" key="7">
    <source>
        <dbReference type="EMBL" id="VAW24241.1"/>
    </source>
</evidence>
<dbReference type="PROSITE" id="PS01196">
    <property type="entry name" value="PEPT_TRNA_HYDROL_2"/>
    <property type="match status" value="1"/>
</dbReference>
<dbReference type="AlphaFoldDB" id="A0A3B0TZN7"/>
<protein>
    <recommendedName>
        <fullName evidence="1">peptidyl-tRNA hydrolase</fullName>
        <ecNumber evidence="1">3.1.1.29</ecNumber>
    </recommendedName>
</protein>
<dbReference type="EMBL" id="UOEQ01000518">
    <property type="protein sequence ID" value="VAW24241.1"/>
    <property type="molecule type" value="Genomic_DNA"/>
</dbReference>
<dbReference type="GO" id="GO:0000049">
    <property type="term" value="F:tRNA binding"/>
    <property type="evidence" value="ECO:0007669"/>
    <property type="project" value="UniProtKB-KW"/>
</dbReference>